<evidence type="ECO:0000313" key="7">
    <source>
        <dbReference type="Proteomes" id="UP000626092"/>
    </source>
</evidence>
<organism evidence="6 7">
    <name type="scientific">Rhododendron simsii</name>
    <name type="common">Sims's rhododendron</name>
    <dbReference type="NCBI Taxonomy" id="118357"/>
    <lineage>
        <taxon>Eukaryota</taxon>
        <taxon>Viridiplantae</taxon>
        <taxon>Streptophyta</taxon>
        <taxon>Embryophyta</taxon>
        <taxon>Tracheophyta</taxon>
        <taxon>Spermatophyta</taxon>
        <taxon>Magnoliopsida</taxon>
        <taxon>eudicotyledons</taxon>
        <taxon>Gunneridae</taxon>
        <taxon>Pentapetalae</taxon>
        <taxon>asterids</taxon>
        <taxon>Ericales</taxon>
        <taxon>Ericaceae</taxon>
        <taxon>Ericoideae</taxon>
        <taxon>Rhodoreae</taxon>
        <taxon>Rhododendron</taxon>
    </lineage>
</organism>
<dbReference type="InterPro" id="IPR036404">
    <property type="entry name" value="Jacalin-like_lectin_dom_sf"/>
</dbReference>
<dbReference type="SUPFAM" id="SSF51101">
    <property type="entry name" value="Mannose-binding lectins"/>
    <property type="match status" value="8"/>
</dbReference>
<dbReference type="InterPro" id="IPR033734">
    <property type="entry name" value="Jacalin-like_lectin_dom_plant"/>
</dbReference>
<evidence type="ECO:0000259" key="5">
    <source>
        <dbReference type="PROSITE" id="PS51752"/>
    </source>
</evidence>
<keyword evidence="2" id="KW-0430">Lectin</keyword>
<dbReference type="OrthoDB" id="4325201at2759"/>
<feature type="compositionally biased region" description="Basic and acidic residues" evidence="4">
    <location>
        <begin position="1271"/>
        <end position="1282"/>
    </location>
</feature>
<dbReference type="GO" id="GO:0030246">
    <property type="term" value="F:carbohydrate binding"/>
    <property type="evidence" value="ECO:0007669"/>
    <property type="project" value="UniProtKB-KW"/>
</dbReference>
<keyword evidence="7" id="KW-1185">Reference proteome</keyword>
<feature type="region of interest" description="Disordered" evidence="4">
    <location>
        <begin position="308"/>
        <end position="328"/>
    </location>
</feature>
<dbReference type="InterPro" id="IPR001229">
    <property type="entry name" value="Jacalin-like_lectin_dom"/>
</dbReference>
<feature type="region of interest" description="Disordered" evidence="4">
    <location>
        <begin position="55"/>
        <end position="82"/>
    </location>
</feature>
<dbReference type="Proteomes" id="UP000626092">
    <property type="component" value="Unassembled WGS sequence"/>
</dbReference>
<feature type="domain" description="Jacalin-type lectin" evidence="5">
    <location>
        <begin position="999"/>
        <end position="1149"/>
    </location>
</feature>
<feature type="compositionally biased region" description="Basic and acidic residues" evidence="4">
    <location>
        <begin position="1290"/>
        <end position="1299"/>
    </location>
</feature>
<feature type="domain" description="Jacalin-type lectin" evidence="5">
    <location>
        <begin position="613"/>
        <end position="789"/>
    </location>
</feature>
<feature type="region of interest" description="Disordered" evidence="4">
    <location>
        <begin position="1271"/>
        <end position="1317"/>
    </location>
</feature>
<name>A0A834LKA0_RHOSS</name>
<keyword evidence="3" id="KW-0677">Repeat</keyword>
<dbReference type="PROSITE" id="PS51752">
    <property type="entry name" value="JACALIN_LECTIN"/>
    <property type="match status" value="4"/>
</dbReference>
<dbReference type="EMBL" id="WJXA01000006">
    <property type="protein sequence ID" value="KAF7140459.1"/>
    <property type="molecule type" value="Genomic_DNA"/>
</dbReference>
<evidence type="ECO:0000256" key="2">
    <source>
        <dbReference type="ARBA" id="ARBA00022734"/>
    </source>
</evidence>
<comment type="caution">
    <text evidence="6">The sequence shown here is derived from an EMBL/GenBank/DDBJ whole genome shotgun (WGS) entry which is preliminary data.</text>
</comment>
<accession>A0A834LKA0</accession>
<protein>
    <recommendedName>
        <fullName evidence="5">Jacalin-type lectin domain-containing protein</fullName>
    </recommendedName>
</protein>
<dbReference type="PANTHER" id="PTHR47293:SF66">
    <property type="entry name" value="JACALIN-RELATED LECTIN 11-RELATED"/>
    <property type="match status" value="1"/>
</dbReference>
<evidence type="ECO:0000313" key="6">
    <source>
        <dbReference type="EMBL" id="KAF7140459.1"/>
    </source>
</evidence>
<dbReference type="PANTHER" id="PTHR47293">
    <property type="entry name" value="JACALIN-RELATED LECTIN 3"/>
    <property type="match status" value="1"/>
</dbReference>
<evidence type="ECO:0000256" key="3">
    <source>
        <dbReference type="ARBA" id="ARBA00022737"/>
    </source>
</evidence>
<dbReference type="Pfam" id="PF01419">
    <property type="entry name" value="Jacalin"/>
    <property type="match status" value="6"/>
</dbReference>
<reference evidence="6" key="1">
    <citation type="submission" date="2019-11" db="EMBL/GenBank/DDBJ databases">
        <authorList>
            <person name="Liu Y."/>
            <person name="Hou J."/>
            <person name="Li T.-Q."/>
            <person name="Guan C.-H."/>
            <person name="Wu X."/>
            <person name="Wu H.-Z."/>
            <person name="Ling F."/>
            <person name="Zhang R."/>
            <person name="Shi X.-G."/>
            <person name="Ren J.-P."/>
            <person name="Chen E.-F."/>
            <person name="Sun J.-M."/>
        </authorList>
    </citation>
    <scope>NUCLEOTIDE SEQUENCE</scope>
    <source>
        <strain evidence="6">Adult_tree_wgs_1</strain>
        <tissue evidence="6">Leaves</tissue>
    </source>
</reference>
<evidence type="ECO:0000256" key="1">
    <source>
        <dbReference type="ARBA" id="ARBA00006568"/>
    </source>
</evidence>
<gene>
    <name evidence="6" type="ORF">RHSIM_Rhsim06G0033500</name>
</gene>
<sequence>MAKTGSVDEGCISIGPWGPLRGQPWAYKADRSVTHIILGHGVVIDSISFRAESCDGSTPLGSSSDRFGGRGGQRTETPSSMNLLVQRDPGPWGAQRGRHWDDGVFLAIKQVVLRTGYAETAPNSASTSHLKPGNIVIQGMQFEYLQRDGKHFTSPWHGSPSGGQLHKIDLDSAAGEAIVAIEGFYGPVKGSDGFEVITSITMYTDRRKYGPFGGNEIGHIALVAARIDDIVGNESLPPRRKLNEEYGNCPSYGLAEFQKQNTTQLETTVHNPWIMAKSNKTDLGAVRLLPGKKPSSIAGRLRNPEPYCEEAAEEEAADGASSGRAMERPAVEMKVNSGSKFRGQFRRRRKSGIYNAIAEAVHYSNEGSAEEGCISIGPWGRLRGEPWAYKANGRITRITVRHGIVIDSILFQAESSDGLALESSGIFGGPGGHLSDETPGSKDLFVQRDPGPWGAQRGRHWDDGVFLGIKQVLLLTECIVRSVNTNMVIYGIQFEYEQRDRESFTSPWHGSPNRGHQLHKIELDSAAGEVKMSSEDDGCITIGPWGGQEGEPWSYKTDGRITQIIVRHGWAVDSILFQSQSCGCLTPEWSDKFGGTGGRTDKIMMSSMELFVPRDPGPWGASGGKHWDDGVFSAIKKVHLNIVMPLPGCSAIKAVRFQYEKADGKCFRSPSFAISTNNYIVLRGRGVHTHNGMAAMAFHRCPPPYPVIELDSPNEEILGIEGFYGPLMEWKNGFEALTSITFYSNKQKYGPYGNEIGRHFSSMCSGGKVAGFFGRSGTHLNAIGQAPVGNSLHTGTVYKKRYRTVKEVKCVAFIYVVGRHSWSDVQAKASSLEGCISIGPWGRLEGERWAYNPEGQIRQITVCSGSVVDSLTFQSESSKGVVVWSERYGGPGGTYCETVNISPAEYLTALNITLGNFKGQDVVTSICFRTNVRQCGPFGNTKGYSLSIPLEGGAVVGFHGHAGQYLNAIGIYAKPQSASGEEYEATQPQITDIMKLAVPRDTGPWGGSGGKHWDDGVFSTVKQVDVHIEQALNVIRAVQLRCEKRDGQLVVAPTHGGPRGDLIKTVRVDGTSEFLVSVEGFYGPVEGKNGCEAIKCITFYSNKRKYGPYGGEEIGTHFSSAQSAGKIIMDKMDGTSAYNCRLDNGIVIPKNLPEKYNGFVIKLQFCNKVEAPNGDVLGVLESFNHVFAIPRQVFLDDDEAMEFLLYILLRRVQIGETFRYAVIDEALGLARSLVNDVTYAGEETLPILVDVVVRTLQRPEESEQEAIARASRECGEAADRDGGMFAPGKGRKELMEAHAMRKSQKAQAEAVGESTQE</sequence>
<evidence type="ECO:0000256" key="4">
    <source>
        <dbReference type="SAM" id="MobiDB-lite"/>
    </source>
</evidence>
<dbReference type="Gene3D" id="2.100.10.30">
    <property type="entry name" value="Jacalin-like lectin domain"/>
    <property type="match status" value="8"/>
</dbReference>
<dbReference type="CDD" id="cd09612">
    <property type="entry name" value="Jacalin"/>
    <property type="match status" value="2"/>
</dbReference>
<comment type="similarity">
    <text evidence="1">Belongs to the jacalin lectin family.</text>
</comment>
<feature type="domain" description="Jacalin-type lectin" evidence="5">
    <location>
        <begin position="835"/>
        <end position="975"/>
    </location>
</feature>
<proteinExistence type="inferred from homology"/>
<dbReference type="SMART" id="SM00915">
    <property type="entry name" value="Jacalin"/>
    <property type="match status" value="4"/>
</dbReference>
<feature type="compositionally biased region" description="Acidic residues" evidence="4">
    <location>
        <begin position="308"/>
        <end position="317"/>
    </location>
</feature>
<feature type="domain" description="Jacalin-type lectin" evidence="5">
    <location>
        <begin position="86"/>
        <end position="251"/>
    </location>
</feature>